<dbReference type="RefSeq" id="WP_184801066.1">
    <property type="nucleotide sequence ID" value="NZ_JACIIZ010000006.1"/>
</dbReference>
<dbReference type="SUPFAM" id="SSF47240">
    <property type="entry name" value="Ferritin-like"/>
    <property type="match status" value="1"/>
</dbReference>
<dbReference type="Gene3D" id="1.20.1260.10">
    <property type="match status" value="1"/>
</dbReference>
<accession>A0A7X0AXR5</accession>
<gene>
    <name evidence="1" type="ORF">FHS74_002642</name>
</gene>
<comment type="caution">
    <text evidence="1">The sequence shown here is derived from an EMBL/GenBank/DDBJ whole genome shotgun (WGS) entry which is preliminary data.</text>
</comment>
<evidence type="ECO:0000313" key="1">
    <source>
        <dbReference type="EMBL" id="MBB6252082.1"/>
    </source>
</evidence>
<dbReference type="InterPro" id="IPR047114">
    <property type="entry name" value="YciF"/>
</dbReference>
<proteinExistence type="predicted"/>
<evidence type="ECO:0000313" key="2">
    <source>
        <dbReference type="Proteomes" id="UP000539175"/>
    </source>
</evidence>
<dbReference type="InterPro" id="IPR010287">
    <property type="entry name" value="DUF892_YciF-like"/>
</dbReference>
<dbReference type="PANTHER" id="PTHR30565">
    <property type="entry name" value="PROTEIN YCIF"/>
    <property type="match status" value="1"/>
</dbReference>
<name>A0A7X0AXR5_9PROT</name>
<protein>
    <submittedName>
        <fullName evidence="1">Ferritin-like metal-binding protein YciE</fullName>
    </submittedName>
</protein>
<dbReference type="CDD" id="cd07909">
    <property type="entry name" value="YciF"/>
    <property type="match status" value="1"/>
</dbReference>
<dbReference type="EMBL" id="JACIIZ010000006">
    <property type="protein sequence ID" value="MBB6252082.1"/>
    <property type="molecule type" value="Genomic_DNA"/>
</dbReference>
<sequence>MATQKNLHSMFIEELRDIYSAERQIIRAVPKLVKAASSPELKQALEEHLEETRGQVERLDKAFEALDTGGRSRGKKCEAMEGMLAEANELLDSGLSPEALDSAIIAAAQKVEHYEIASYGSAIAWAKALERTEVAEILTQTLEEEKKADALLNKVSAKVNSTAAGQAQAA</sequence>
<dbReference type="AlphaFoldDB" id="A0A7X0AXR5"/>
<reference evidence="1 2" key="1">
    <citation type="submission" date="2020-08" db="EMBL/GenBank/DDBJ databases">
        <title>Genomic Encyclopedia of Type Strains, Phase IV (KMG-IV): sequencing the most valuable type-strain genomes for metagenomic binning, comparative biology and taxonomic classification.</title>
        <authorList>
            <person name="Goeker M."/>
        </authorList>
    </citation>
    <scope>NUCLEOTIDE SEQUENCE [LARGE SCALE GENOMIC DNA]</scope>
    <source>
        <strain evidence="1 2">DSM 22198</strain>
    </source>
</reference>
<dbReference type="InterPro" id="IPR009078">
    <property type="entry name" value="Ferritin-like_SF"/>
</dbReference>
<organism evidence="1 2">
    <name type="scientific">Nitrospirillum iridis</name>
    <dbReference type="NCBI Taxonomy" id="765888"/>
    <lineage>
        <taxon>Bacteria</taxon>
        <taxon>Pseudomonadati</taxon>
        <taxon>Pseudomonadota</taxon>
        <taxon>Alphaproteobacteria</taxon>
        <taxon>Rhodospirillales</taxon>
        <taxon>Azospirillaceae</taxon>
        <taxon>Nitrospirillum</taxon>
    </lineage>
</organism>
<dbReference type="Pfam" id="PF05974">
    <property type="entry name" value="DUF892"/>
    <property type="match status" value="1"/>
</dbReference>
<keyword evidence="2" id="KW-1185">Reference proteome</keyword>
<dbReference type="Proteomes" id="UP000539175">
    <property type="component" value="Unassembled WGS sequence"/>
</dbReference>
<dbReference type="InterPro" id="IPR012347">
    <property type="entry name" value="Ferritin-like"/>
</dbReference>
<dbReference type="PANTHER" id="PTHR30565:SF9">
    <property type="entry name" value="PROTEIN YCIF"/>
    <property type="match status" value="1"/>
</dbReference>